<keyword evidence="1" id="KW-0812">Transmembrane</keyword>
<accession>A0ABV2Y424</accession>
<evidence type="ECO:0000256" key="1">
    <source>
        <dbReference type="SAM" id="Phobius"/>
    </source>
</evidence>
<name>A0ABV2Y424_9ACTN</name>
<dbReference type="EMBL" id="JBEYBN010000063">
    <property type="protein sequence ID" value="MEU2271026.1"/>
    <property type="molecule type" value="Genomic_DNA"/>
</dbReference>
<feature type="transmembrane region" description="Helical" evidence="1">
    <location>
        <begin position="6"/>
        <end position="26"/>
    </location>
</feature>
<comment type="caution">
    <text evidence="2">The sequence shown here is derived from an EMBL/GenBank/DDBJ whole genome shotgun (WGS) entry which is preliminary data.</text>
</comment>
<keyword evidence="3" id="KW-1185">Reference proteome</keyword>
<dbReference type="PROSITE" id="PS51257">
    <property type="entry name" value="PROKAR_LIPOPROTEIN"/>
    <property type="match status" value="1"/>
</dbReference>
<gene>
    <name evidence="2" type="ORF">ABZ568_32370</name>
</gene>
<organism evidence="2 3">
    <name type="scientific">Streptomyces olindensis</name>
    <dbReference type="NCBI Taxonomy" id="358823"/>
    <lineage>
        <taxon>Bacteria</taxon>
        <taxon>Bacillati</taxon>
        <taxon>Actinomycetota</taxon>
        <taxon>Actinomycetes</taxon>
        <taxon>Kitasatosporales</taxon>
        <taxon>Streptomycetaceae</taxon>
        <taxon>Streptomyces</taxon>
    </lineage>
</organism>
<dbReference type="RefSeq" id="WP_359792584.1">
    <property type="nucleotide sequence ID" value="NZ_JBEYBN010000063.1"/>
</dbReference>
<keyword evidence="1" id="KW-1133">Transmembrane helix</keyword>
<proteinExistence type="predicted"/>
<protein>
    <submittedName>
        <fullName evidence="2">Uncharacterized protein</fullName>
    </submittedName>
</protein>
<feature type="transmembrane region" description="Helical" evidence="1">
    <location>
        <begin position="47"/>
        <end position="67"/>
    </location>
</feature>
<dbReference type="Proteomes" id="UP001550603">
    <property type="component" value="Unassembled WGS sequence"/>
</dbReference>
<reference evidence="2 3" key="1">
    <citation type="submission" date="2024-06" db="EMBL/GenBank/DDBJ databases">
        <title>The Natural Products Discovery Center: Release of the First 8490 Sequenced Strains for Exploring Actinobacteria Biosynthetic Diversity.</title>
        <authorList>
            <person name="Kalkreuter E."/>
            <person name="Kautsar S.A."/>
            <person name="Yang D."/>
            <person name="Bader C.D."/>
            <person name="Teijaro C.N."/>
            <person name="Fluegel L."/>
            <person name="Davis C.M."/>
            <person name="Simpson J.R."/>
            <person name="Lauterbach L."/>
            <person name="Steele A.D."/>
            <person name="Gui C."/>
            <person name="Meng S."/>
            <person name="Li G."/>
            <person name="Viehrig K."/>
            <person name="Ye F."/>
            <person name="Su P."/>
            <person name="Kiefer A.F."/>
            <person name="Nichols A."/>
            <person name="Cepeda A.J."/>
            <person name="Yan W."/>
            <person name="Fan B."/>
            <person name="Jiang Y."/>
            <person name="Adhikari A."/>
            <person name="Zheng C.-J."/>
            <person name="Schuster L."/>
            <person name="Cowan T.M."/>
            <person name="Smanski M.J."/>
            <person name="Chevrette M.G."/>
            <person name="De Carvalho L.P.S."/>
            <person name="Shen B."/>
        </authorList>
    </citation>
    <scope>NUCLEOTIDE SEQUENCE [LARGE SCALE GENOMIC DNA]</scope>
    <source>
        <strain evidence="2 3">NPDC019583</strain>
    </source>
</reference>
<evidence type="ECO:0000313" key="2">
    <source>
        <dbReference type="EMBL" id="MEU2271026.1"/>
    </source>
</evidence>
<sequence length="77" mass="8533">MNALDKLNLMGIVLAVVFLAMACIKAEWVRDRRRRFNPGAEEVPDSAFTITRILFVFLAGMLIYMAIQGFGVSAGQP</sequence>
<evidence type="ECO:0000313" key="3">
    <source>
        <dbReference type="Proteomes" id="UP001550603"/>
    </source>
</evidence>
<keyword evidence="1" id="KW-0472">Membrane</keyword>